<accession>A0A645GA00</accession>
<sequence>MAGARRAKVFPTPVGASATKTVRSSLSKESHTFCAKRS</sequence>
<protein>
    <submittedName>
        <fullName evidence="1">Uncharacterized protein</fullName>
    </submittedName>
</protein>
<dbReference type="EMBL" id="VSSQ01070911">
    <property type="protein sequence ID" value="MPN22629.1"/>
    <property type="molecule type" value="Genomic_DNA"/>
</dbReference>
<name>A0A645GA00_9ZZZZ</name>
<dbReference type="AlphaFoldDB" id="A0A645GA00"/>
<proteinExistence type="predicted"/>
<organism evidence="1">
    <name type="scientific">bioreactor metagenome</name>
    <dbReference type="NCBI Taxonomy" id="1076179"/>
    <lineage>
        <taxon>unclassified sequences</taxon>
        <taxon>metagenomes</taxon>
        <taxon>ecological metagenomes</taxon>
    </lineage>
</organism>
<evidence type="ECO:0000313" key="1">
    <source>
        <dbReference type="EMBL" id="MPN22629.1"/>
    </source>
</evidence>
<reference evidence="1" key="1">
    <citation type="submission" date="2019-08" db="EMBL/GenBank/DDBJ databases">
        <authorList>
            <person name="Kucharzyk K."/>
            <person name="Murdoch R.W."/>
            <person name="Higgins S."/>
            <person name="Loffler F."/>
        </authorList>
    </citation>
    <scope>NUCLEOTIDE SEQUENCE</scope>
</reference>
<gene>
    <name evidence="1" type="ORF">SDC9_170012</name>
</gene>
<comment type="caution">
    <text evidence="1">The sequence shown here is derived from an EMBL/GenBank/DDBJ whole genome shotgun (WGS) entry which is preliminary data.</text>
</comment>